<evidence type="ECO:0008006" key="5">
    <source>
        <dbReference type="Google" id="ProtNLM"/>
    </source>
</evidence>
<keyword evidence="2" id="KW-1133">Transmembrane helix</keyword>
<dbReference type="GeneID" id="70138301"/>
<protein>
    <recommendedName>
        <fullName evidence="5">PH domain-containing protein</fullName>
    </recommendedName>
</protein>
<reference evidence="3" key="1">
    <citation type="journal article" date="2021" name="Nat. Commun.">
        <title>Genetic determinants of endophytism in the Arabidopsis root mycobiome.</title>
        <authorList>
            <person name="Mesny F."/>
            <person name="Miyauchi S."/>
            <person name="Thiergart T."/>
            <person name="Pickel B."/>
            <person name="Atanasova L."/>
            <person name="Karlsson M."/>
            <person name="Huettel B."/>
            <person name="Barry K.W."/>
            <person name="Haridas S."/>
            <person name="Chen C."/>
            <person name="Bauer D."/>
            <person name="Andreopoulos W."/>
            <person name="Pangilinan J."/>
            <person name="LaButti K."/>
            <person name="Riley R."/>
            <person name="Lipzen A."/>
            <person name="Clum A."/>
            <person name="Drula E."/>
            <person name="Henrissat B."/>
            <person name="Kohler A."/>
            <person name="Grigoriev I.V."/>
            <person name="Martin F.M."/>
            <person name="Hacquard S."/>
        </authorList>
    </citation>
    <scope>NUCLEOTIDE SEQUENCE</scope>
    <source>
        <strain evidence="3">MPI-SDFR-AT-0073</strain>
    </source>
</reference>
<dbReference type="RefSeq" id="XP_045965222.1">
    <property type="nucleotide sequence ID" value="XM_046109410.1"/>
</dbReference>
<dbReference type="EMBL" id="JAGPXC010000001">
    <property type="protein sequence ID" value="KAH6661091.1"/>
    <property type="molecule type" value="Genomic_DNA"/>
</dbReference>
<dbReference type="AlphaFoldDB" id="A0A9P8UYV4"/>
<dbReference type="PANTHER" id="PTHR35519">
    <property type="entry name" value="MEMBRANE PROTEINS"/>
    <property type="match status" value="1"/>
</dbReference>
<gene>
    <name evidence="3" type="ORF">BKA67DRAFT_75010</name>
</gene>
<feature type="compositionally biased region" description="Basic and acidic residues" evidence="1">
    <location>
        <begin position="193"/>
        <end position="210"/>
    </location>
</feature>
<comment type="caution">
    <text evidence="3">The sequence shown here is derived from an EMBL/GenBank/DDBJ whole genome shotgun (WGS) entry which is preliminary data.</text>
</comment>
<keyword evidence="2" id="KW-0472">Membrane</keyword>
<evidence type="ECO:0000256" key="2">
    <source>
        <dbReference type="SAM" id="Phobius"/>
    </source>
</evidence>
<evidence type="ECO:0000313" key="3">
    <source>
        <dbReference type="EMBL" id="KAH6661091.1"/>
    </source>
</evidence>
<feature type="transmembrane region" description="Helical" evidence="2">
    <location>
        <begin position="129"/>
        <end position="149"/>
    </location>
</feature>
<sequence>MAAFIAKKISSKILGESLENKWGAKDPLFETVPATRLDGKPSGKTKKVKRALPPGISEHDAQILNKVKRRAYKLDLSLFSIAGIRFGWSSVIGLVPFAGDAVDFFMAVMVINSAKKVDGGLPSGLVLKMWFWACLDLVIGLIPFLGDVFDAIIKANCRNAIYLEEHLRKQGQQNLRRSGLPIPEIDPSDPDEFDRLQEGPENRRSGRRAQESGVDSAPAMPPRPTEARVRDDRRAGGGWFGRSRRADEESGVATQPPTRKSTRRG</sequence>
<organism evidence="3 4">
    <name type="scientific">Truncatella angustata</name>
    <dbReference type="NCBI Taxonomy" id="152316"/>
    <lineage>
        <taxon>Eukaryota</taxon>
        <taxon>Fungi</taxon>
        <taxon>Dikarya</taxon>
        <taxon>Ascomycota</taxon>
        <taxon>Pezizomycotina</taxon>
        <taxon>Sordariomycetes</taxon>
        <taxon>Xylariomycetidae</taxon>
        <taxon>Amphisphaeriales</taxon>
        <taxon>Sporocadaceae</taxon>
        <taxon>Truncatella</taxon>
    </lineage>
</organism>
<feature type="region of interest" description="Disordered" evidence="1">
    <location>
        <begin position="173"/>
        <end position="265"/>
    </location>
</feature>
<evidence type="ECO:0000256" key="1">
    <source>
        <dbReference type="SAM" id="MobiDB-lite"/>
    </source>
</evidence>
<feature type="compositionally biased region" description="Basic and acidic residues" evidence="1">
    <location>
        <begin position="225"/>
        <end position="235"/>
    </location>
</feature>
<dbReference type="OrthoDB" id="2103474at2759"/>
<name>A0A9P8UYV4_9PEZI</name>
<evidence type="ECO:0000313" key="4">
    <source>
        <dbReference type="Proteomes" id="UP000758603"/>
    </source>
</evidence>
<accession>A0A9P8UYV4</accession>
<keyword evidence="2" id="KW-0812">Transmembrane</keyword>
<feature type="transmembrane region" description="Helical" evidence="2">
    <location>
        <begin position="76"/>
        <end position="99"/>
    </location>
</feature>
<proteinExistence type="predicted"/>
<dbReference type="InterPro" id="IPR025187">
    <property type="entry name" value="DUF4112"/>
</dbReference>
<dbReference type="Pfam" id="PF13430">
    <property type="entry name" value="DUF4112"/>
    <property type="match status" value="1"/>
</dbReference>
<dbReference type="Proteomes" id="UP000758603">
    <property type="component" value="Unassembled WGS sequence"/>
</dbReference>
<keyword evidence="4" id="KW-1185">Reference proteome</keyword>
<dbReference type="PANTHER" id="PTHR35519:SF2">
    <property type="entry name" value="PH DOMAIN PROTEIN"/>
    <property type="match status" value="1"/>
</dbReference>